<organism evidence="1 2">
    <name type="scientific">Penicillium arizonense</name>
    <dbReference type="NCBI Taxonomy" id="1835702"/>
    <lineage>
        <taxon>Eukaryota</taxon>
        <taxon>Fungi</taxon>
        <taxon>Dikarya</taxon>
        <taxon>Ascomycota</taxon>
        <taxon>Pezizomycotina</taxon>
        <taxon>Eurotiomycetes</taxon>
        <taxon>Eurotiomycetidae</taxon>
        <taxon>Eurotiales</taxon>
        <taxon>Aspergillaceae</taxon>
        <taxon>Penicillium</taxon>
    </lineage>
</organism>
<dbReference type="EMBL" id="LXJU01000051">
    <property type="protein sequence ID" value="OGE47275.1"/>
    <property type="molecule type" value="Genomic_DNA"/>
</dbReference>
<reference evidence="1 2" key="1">
    <citation type="journal article" date="2016" name="Sci. Rep.">
        <title>Penicillium arizonense, a new, genome sequenced fungal species, reveals a high chemical diversity in secreted metabolites.</title>
        <authorList>
            <person name="Grijseels S."/>
            <person name="Nielsen J.C."/>
            <person name="Randelovic M."/>
            <person name="Nielsen J."/>
            <person name="Nielsen K.F."/>
            <person name="Workman M."/>
            <person name="Frisvad J.C."/>
        </authorList>
    </citation>
    <scope>NUCLEOTIDE SEQUENCE [LARGE SCALE GENOMIC DNA]</scope>
    <source>
        <strain evidence="1 2">CBS 141311</strain>
    </source>
</reference>
<accession>A0A1F5L244</accession>
<comment type="caution">
    <text evidence="1">The sequence shown here is derived from an EMBL/GenBank/DDBJ whole genome shotgun (WGS) entry which is preliminary data.</text>
</comment>
<evidence type="ECO:0000313" key="2">
    <source>
        <dbReference type="Proteomes" id="UP000177622"/>
    </source>
</evidence>
<sequence length="28" mass="2898">MSMAHKIPNQLGGAVLQRYGCSAVAAHS</sequence>
<keyword evidence="2" id="KW-1185">Reference proteome</keyword>
<gene>
    <name evidence="1" type="ORF">PENARI_c051G11539</name>
</gene>
<dbReference type="Proteomes" id="UP000177622">
    <property type="component" value="Unassembled WGS sequence"/>
</dbReference>
<evidence type="ECO:0000313" key="1">
    <source>
        <dbReference type="EMBL" id="OGE47275.1"/>
    </source>
</evidence>
<name>A0A1F5L244_PENAI</name>
<dbReference type="AlphaFoldDB" id="A0A1F5L244"/>
<protein>
    <submittedName>
        <fullName evidence="1">Uncharacterized protein</fullName>
    </submittedName>
</protein>
<proteinExistence type="predicted"/>